<sequence>MLREPEEVSIKRKRTSETLHVLQQAFQTLDELPLEADTVERGSLQESNDKSCLIKATNLTFLTWLLSQTFDELPLETDTVERGSLQESDDTFVLVYFFKLWTCY</sequence>
<name>A0AAD8HDI3_9APIA</name>
<evidence type="ECO:0000313" key="3">
    <source>
        <dbReference type="Proteomes" id="UP001237642"/>
    </source>
</evidence>
<reference evidence="2" key="2">
    <citation type="submission" date="2023-05" db="EMBL/GenBank/DDBJ databases">
        <authorList>
            <person name="Schelkunov M.I."/>
        </authorList>
    </citation>
    <scope>NUCLEOTIDE SEQUENCE</scope>
    <source>
        <strain evidence="2">Hsosn_3</strain>
        <tissue evidence="2">Leaf</tissue>
    </source>
</reference>
<keyword evidence="3" id="KW-1185">Reference proteome</keyword>
<comment type="caution">
    <text evidence="2">The sequence shown here is derived from an EMBL/GenBank/DDBJ whole genome shotgun (WGS) entry which is preliminary data.</text>
</comment>
<protein>
    <recommendedName>
        <fullName evidence="1">GED domain-containing protein</fullName>
    </recommendedName>
</protein>
<dbReference type="InterPro" id="IPR020850">
    <property type="entry name" value="GED_dom"/>
</dbReference>
<accession>A0AAD8HDI3</accession>
<dbReference type="AlphaFoldDB" id="A0AAD8HDI3"/>
<gene>
    <name evidence="2" type="ORF">POM88_040132</name>
</gene>
<dbReference type="EMBL" id="JAUIZM010000009">
    <property type="protein sequence ID" value="KAK1364571.1"/>
    <property type="molecule type" value="Genomic_DNA"/>
</dbReference>
<evidence type="ECO:0000313" key="2">
    <source>
        <dbReference type="EMBL" id="KAK1364571.1"/>
    </source>
</evidence>
<reference evidence="2" key="1">
    <citation type="submission" date="2023-02" db="EMBL/GenBank/DDBJ databases">
        <title>Genome of toxic invasive species Heracleum sosnowskyi carries increased number of genes despite the absence of recent whole-genome duplications.</title>
        <authorList>
            <person name="Schelkunov M."/>
            <person name="Shtratnikova V."/>
            <person name="Makarenko M."/>
            <person name="Klepikova A."/>
            <person name="Omelchenko D."/>
            <person name="Novikova G."/>
            <person name="Obukhova E."/>
            <person name="Bogdanov V."/>
            <person name="Penin A."/>
            <person name="Logacheva M."/>
        </authorList>
    </citation>
    <scope>NUCLEOTIDE SEQUENCE</scope>
    <source>
        <strain evidence="2">Hsosn_3</strain>
        <tissue evidence="2">Leaf</tissue>
    </source>
</reference>
<feature type="domain" description="GED" evidence="1">
    <location>
        <begin position="1"/>
        <end position="37"/>
    </location>
</feature>
<proteinExistence type="predicted"/>
<evidence type="ECO:0000259" key="1">
    <source>
        <dbReference type="PROSITE" id="PS51388"/>
    </source>
</evidence>
<dbReference type="Proteomes" id="UP001237642">
    <property type="component" value="Unassembled WGS sequence"/>
</dbReference>
<organism evidence="2 3">
    <name type="scientific">Heracleum sosnowskyi</name>
    <dbReference type="NCBI Taxonomy" id="360622"/>
    <lineage>
        <taxon>Eukaryota</taxon>
        <taxon>Viridiplantae</taxon>
        <taxon>Streptophyta</taxon>
        <taxon>Embryophyta</taxon>
        <taxon>Tracheophyta</taxon>
        <taxon>Spermatophyta</taxon>
        <taxon>Magnoliopsida</taxon>
        <taxon>eudicotyledons</taxon>
        <taxon>Gunneridae</taxon>
        <taxon>Pentapetalae</taxon>
        <taxon>asterids</taxon>
        <taxon>campanulids</taxon>
        <taxon>Apiales</taxon>
        <taxon>Apiaceae</taxon>
        <taxon>Apioideae</taxon>
        <taxon>apioid superclade</taxon>
        <taxon>Tordylieae</taxon>
        <taxon>Tordyliinae</taxon>
        <taxon>Heracleum</taxon>
    </lineage>
</organism>
<dbReference type="PROSITE" id="PS51388">
    <property type="entry name" value="GED"/>
    <property type="match status" value="1"/>
</dbReference>